<reference evidence="4" key="2">
    <citation type="journal article" date="2016" name="G3 (Bethesda)">
        <title>Genome Evolution in Three Species of Cactophilic Drosophila.</title>
        <authorList>
            <person name="Sanchez-Flores A."/>
            <person name="Penazola F."/>
            <person name="Carpinteyro-Ponce J."/>
            <person name="Nazario-Yepiz N."/>
            <person name="Abreu-Goodger C."/>
            <person name="Machado C.A."/>
            <person name="Markow T.A."/>
        </authorList>
    </citation>
    <scope>NUCLEOTIDE SEQUENCE [LARGE SCALE GENOMIC DNA]</scope>
</reference>
<evidence type="ECO:0000313" key="5">
    <source>
        <dbReference type="RefSeq" id="XP_017856687.1"/>
    </source>
</evidence>
<dbReference type="Proteomes" id="UP000694904">
    <property type="component" value="Chromosome 3"/>
</dbReference>
<evidence type="ECO:0000256" key="3">
    <source>
        <dbReference type="SAM" id="SignalP"/>
    </source>
</evidence>
<feature type="region of interest" description="Disordered" evidence="2">
    <location>
        <begin position="744"/>
        <end position="784"/>
    </location>
</feature>
<feature type="compositionally biased region" description="Low complexity" evidence="2">
    <location>
        <begin position="328"/>
        <end position="339"/>
    </location>
</feature>
<feature type="coiled-coil region" evidence="1">
    <location>
        <begin position="255"/>
        <end position="282"/>
    </location>
</feature>
<organism evidence="4 5">
    <name type="scientific">Drosophila arizonae</name>
    <name type="common">Fruit fly</name>
    <dbReference type="NCBI Taxonomy" id="7263"/>
    <lineage>
        <taxon>Eukaryota</taxon>
        <taxon>Metazoa</taxon>
        <taxon>Ecdysozoa</taxon>
        <taxon>Arthropoda</taxon>
        <taxon>Hexapoda</taxon>
        <taxon>Insecta</taxon>
        <taxon>Pterygota</taxon>
        <taxon>Neoptera</taxon>
        <taxon>Endopterygota</taxon>
        <taxon>Diptera</taxon>
        <taxon>Brachycera</taxon>
        <taxon>Muscomorpha</taxon>
        <taxon>Ephydroidea</taxon>
        <taxon>Drosophilidae</taxon>
        <taxon>Drosophila</taxon>
    </lineage>
</organism>
<feature type="compositionally biased region" description="Low complexity" evidence="2">
    <location>
        <begin position="398"/>
        <end position="408"/>
    </location>
</feature>
<evidence type="ECO:0000313" key="4">
    <source>
        <dbReference type="Proteomes" id="UP000694904"/>
    </source>
</evidence>
<evidence type="ECO:0000256" key="2">
    <source>
        <dbReference type="SAM" id="MobiDB-lite"/>
    </source>
</evidence>
<feature type="chain" id="PRO_5045784921" evidence="3">
    <location>
        <begin position="23"/>
        <end position="1035"/>
    </location>
</feature>
<proteinExistence type="predicted"/>
<keyword evidence="1" id="KW-0175">Coiled coil</keyword>
<evidence type="ECO:0000256" key="1">
    <source>
        <dbReference type="SAM" id="Coils"/>
    </source>
</evidence>
<feature type="compositionally biased region" description="Low complexity" evidence="2">
    <location>
        <begin position="346"/>
        <end position="391"/>
    </location>
</feature>
<name>A0ABM1NP01_DROAR</name>
<dbReference type="GeneID" id="108609478"/>
<sequence>MQSPKLTLLLLTLCLGARGIWSKRSFEIFNDIWGDLKDGGNSIIEGLRSATRDGAANNKDLLNRLDKANGNFLADALQLGEDLSNGISESLTTGIKDLSQSLTSSITKFQRDVASERNPIKRKALSSGLELLEQLNSEATELKLFDINQKLAKKVNDQLGAIPNDVLSWSKEQLDRVEKASDETGLKQAQDIITKFISSVSKELNAVLLELDVKKSLYEQKLNDKIHEYSEFVNKLIEDMSSCGRFSIFRCKSLIEESIENLRDAKTELLNLRKEGNNLVEAGIKATVSNESFFKKLAENKLKFEKDLVDIISRNPSTTDANGGSSGSNGSSSGASNGASNGGSSGASSGASNGASSGASNGASNGESSGTSNGSSSGASNGASSGASNGASNGGSSGSSSGASNEASLLSRLRESAKNRFKELLNGSTDGAGLQDLFQDVQDAKGQFLDDVTQFGKQISGAISDSLTSQLDNISGRIKDLEGKSKVELNPLKRTTLTSGLAALKELYSTASNVKSAYLDVSNKISEDMGKVNNTLNALLLWAEEQLQRVNSKTNGAGVEKATNIIQEVLTRSIPNLIDAVSDMELRKIELVQQILSNFNYIEDATALIDKLNQCQYGPISAVQCAARVKESVEKLSIGKSKLEIALKNSKALITTSWYESISSSSLLKQLADDMVESERDLDEIIDEHLSHSANESISDPSEDDSEVAGKGDNLLENPSFFGNIGSKLIEGGKSLVGKIWRTRRNASPESSQESSSESSSESSPESSTDSSPDSSSESSSSGLSEKFISNLTASAAKLSDDIAALEEEIKNQENPMQALTTGLTALKSLNKVAAELEAALTDINSQLPEDLNKTITDTLSELSTWKAIQLDTARKSTNAAGLRQAQDTIKLFTEFSTVYLERTLNNYEQQKSIFEKTVQDRIYIYTRDARTLNNTLYKCLEGSMSVDRCTTSVNFLKVKLNNAQNDLQTIIRSSNSLVKAGKYAKGNSDIFLEQLNANKEISEAKIKNIIKFNPTTATTTTTASSESSGDEDTP</sequence>
<reference evidence="4" key="1">
    <citation type="journal article" date="1997" name="Nucleic Acids Res.">
        <title>tRNAscan-SE: a program for improved detection of transfer RNA genes in genomic sequence.</title>
        <authorList>
            <person name="Lowe T.M."/>
            <person name="Eddy S.R."/>
        </authorList>
    </citation>
    <scope>NUCLEOTIDE SEQUENCE [LARGE SCALE GENOMIC DNA]</scope>
</reference>
<feature type="signal peptide" evidence="3">
    <location>
        <begin position="1"/>
        <end position="22"/>
    </location>
</feature>
<dbReference type="RefSeq" id="XP_017856687.1">
    <property type="nucleotide sequence ID" value="XM_018001198.1"/>
</dbReference>
<reference evidence="5" key="3">
    <citation type="submission" date="2025-08" db="UniProtKB">
        <authorList>
            <consortium name="RefSeq"/>
        </authorList>
    </citation>
    <scope>IDENTIFICATION</scope>
    <source>
        <tissue evidence="5">Whole organism</tissue>
    </source>
</reference>
<accession>A0ABM1NP01</accession>
<feature type="region of interest" description="Disordered" evidence="2">
    <location>
        <begin position="691"/>
        <end position="713"/>
    </location>
</feature>
<feature type="coiled-coil region" evidence="1">
    <location>
        <begin position="789"/>
        <end position="847"/>
    </location>
</feature>
<gene>
    <name evidence="5" type="primary">LOC108609478</name>
</gene>
<protein>
    <submittedName>
        <fullName evidence="5">Serine-rich adhesin for platelets-like</fullName>
    </submittedName>
</protein>
<feature type="region of interest" description="Disordered" evidence="2">
    <location>
        <begin position="314"/>
        <end position="408"/>
    </location>
</feature>
<feature type="compositionally biased region" description="Low complexity" evidence="2">
    <location>
        <begin position="748"/>
        <end position="782"/>
    </location>
</feature>
<keyword evidence="3" id="KW-0732">Signal</keyword>
<keyword evidence="4" id="KW-1185">Reference proteome</keyword>